<reference evidence="2 3" key="5">
    <citation type="journal article" date="2010" name="Appl. Environ. Microbiol.">
        <title>phrR-like gene praR of Azorhizobium caulinodans ORS571 is essential for symbiosis with Sesbania rostrata and is involved in expression of reb genes.</title>
        <authorList>
            <person name="Akiba N."/>
            <person name="Aono T."/>
            <person name="Toyazaki H."/>
            <person name="Sato S."/>
            <person name="Oyaizu H."/>
        </authorList>
    </citation>
    <scope>NUCLEOTIDE SEQUENCE [LARGE SCALE GENOMIC DNA]</scope>
    <source>
        <strain evidence="3">ATCC 43989 / DSM 5975 / JCM 20966 / LMG 6465 / NBRC 14845 / NCIMB 13405 / ORS 571</strain>
    </source>
</reference>
<proteinExistence type="predicted"/>
<dbReference type="Pfam" id="PF02613">
    <property type="entry name" value="Nitrate_red_del"/>
    <property type="match status" value="1"/>
</dbReference>
<reference evidence="2 3" key="6">
    <citation type="journal article" date="2011" name="Appl. Environ. Microbiol.">
        <title>Involvement of the azorhizobial chromosome partition gene (parA) in the onset of bacteroid differentiation during Sesbania rostrata stem nodule development.</title>
        <authorList>
            <person name="Liu CT."/>
            <person name="Lee KB."/>
            <person name="Wang YS."/>
            <person name="Peng MH."/>
            <person name="Lee KT."/>
            <person name="Suzuki S."/>
            <person name="Suzuki T."/>
            <person name="Oyaizu H."/>
        </authorList>
    </citation>
    <scope>NUCLEOTIDE SEQUENCE [LARGE SCALE GENOMIC DNA]</scope>
    <source>
        <strain evidence="3">ATCC 43989 / DSM 5975 / JCM 20966 / LMG 6465 / NBRC 14845 / NCIMB 13405 / ORS 571</strain>
    </source>
</reference>
<dbReference type="GO" id="GO:0051082">
    <property type="term" value="F:unfolded protein binding"/>
    <property type="evidence" value="ECO:0007669"/>
    <property type="project" value="InterPro"/>
</dbReference>
<dbReference type="AlphaFoldDB" id="A8HWU3"/>
<dbReference type="GO" id="GO:0016530">
    <property type="term" value="F:metallochaperone activity"/>
    <property type="evidence" value="ECO:0007669"/>
    <property type="project" value="TreeGrafter"/>
</dbReference>
<name>A8HWU3_AZOC5</name>
<sequence>MMAIETLAFKALSALLSYPDAGLAAGIPEIKAALAASDLLGRDERAALAPLLEALATRDLYELQADYVELFDSSRKRSLHLFEHVHGESRDRGQAMVDLAALYEAGGLCLTANELPDYLPLFLEYLATRPLAEARGLLADTDHILALLEERLTARGSAYGAVFSAVRAIGGVAEATPITGDDAPLSRADELKALDAAWEETAVVFGPGEALDGCSVDRLRTQIRAAQRDARLATA</sequence>
<dbReference type="STRING" id="438753.AZC_1427"/>
<reference evidence="2 3" key="1">
    <citation type="journal article" date="2007" name="Appl. Environ. Microbiol.">
        <title>Rhizobial factors required for stem nodule maturation and maintenance in Sesbania rostrata-Azorhizobium caulinodans ORS571 symbiosis.</title>
        <authorList>
            <person name="Suzuki S."/>
            <person name="Aono T."/>
            <person name="Lee KB."/>
            <person name="Suzuki T."/>
            <person name="Liu CT."/>
            <person name="Miwa H."/>
            <person name="Wakao S."/>
            <person name="Iki T."/>
            <person name="Oyaizu H."/>
        </authorList>
    </citation>
    <scope>NUCLEOTIDE SEQUENCE [LARGE SCALE GENOMIC DNA]</scope>
    <source>
        <strain evidence="3">ATCC 43989 / DSM 5975 / JCM 20966 / LMG 6465 / NBRC 14845 / NCIMB 13405 / ORS 571</strain>
    </source>
</reference>
<dbReference type="GO" id="GO:0051131">
    <property type="term" value="P:chaperone-mediated protein complex assembly"/>
    <property type="evidence" value="ECO:0007669"/>
    <property type="project" value="InterPro"/>
</dbReference>
<dbReference type="KEGG" id="azc:AZC_1427"/>
<dbReference type="EMBL" id="AP009384">
    <property type="protein sequence ID" value="BAF87425.1"/>
    <property type="molecule type" value="Genomic_DNA"/>
</dbReference>
<keyword evidence="3" id="KW-1185">Reference proteome</keyword>
<reference evidence="2 3" key="4">
    <citation type="journal article" date="2009" name="Appl. Environ. Microbiol.">
        <title>Comparative genome-wide transcriptional profiling of Azorhizobium caulinodans ORS571 grown under free-living and symbiotic conditions.</title>
        <authorList>
            <person name="Tsukada S."/>
            <person name="Aono T."/>
            <person name="Akiba N."/>
            <person name="Lee KB."/>
            <person name="Liu CT."/>
            <person name="Toyazaki H."/>
            <person name="Oyaizu H."/>
        </authorList>
    </citation>
    <scope>NUCLEOTIDE SEQUENCE [LARGE SCALE GENOMIC DNA]</scope>
    <source>
        <strain evidence="3">ATCC 43989 / DSM 5975 / JCM 20966 / LMG 6465 / NBRC 14845 / NCIMB 13405 / ORS 571</strain>
    </source>
</reference>
<dbReference type="eggNOG" id="COG2180">
    <property type="taxonomic scope" value="Bacteria"/>
</dbReference>
<dbReference type="HOGENOM" id="CLU_084469_0_1_5"/>
<reference evidence="3" key="2">
    <citation type="submission" date="2007-04" db="EMBL/GenBank/DDBJ databases">
        <title>Complete genome sequence of the nitrogen-fixing bacterium Azorhizobium caulinodans ORS571.</title>
        <authorList>
            <person name="Lee K.B."/>
            <person name="Backer P.D."/>
            <person name="Aono T."/>
            <person name="Liu C.T."/>
            <person name="Suzuki S."/>
            <person name="Suzuki T."/>
            <person name="Kaneko T."/>
            <person name="Yamada M."/>
            <person name="Tabata S."/>
            <person name="Kupfer D.M."/>
            <person name="Najar F.Z."/>
            <person name="Wiley G.B."/>
            <person name="Roe B."/>
            <person name="Binnewies T."/>
            <person name="Ussery D."/>
            <person name="Vereecke D."/>
            <person name="Gevers D."/>
            <person name="Holsters M."/>
            <person name="Oyaizu H."/>
        </authorList>
    </citation>
    <scope>NUCLEOTIDE SEQUENCE [LARGE SCALE GENOMIC DNA]</scope>
    <source>
        <strain evidence="3">ATCC 43989 / DSM 5975 / JCM 20966 / LMG 6465 / NBRC 14845 / NCIMB 13405 / ORS 571</strain>
    </source>
</reference>
<reference evidence="2 3" key="3">
    <citation type="journal article" date="2008" name="BMC Genomics">
        <title>The genome of the versatile nitrogen fixer Azorhizobium caulinodans ORS571.</title>
        <authorList>
            <person name="Lee KB."/>
            <person name="Backer P.D."/>
            <person name="Aono T."/>
            <person name="Liu CT."/>
            <person name="Suzuki S."/>
            <person name="Suzuki T."/>
            <person name="Kaneko T."/>
            <person name="Yamada M."/>
            <person name="Tabata S."/>
            <person name="Kupfer D.M."/>
            <person name="Najar F.Z."/>
            <person name="Wiley G.B."/>
            <person name="Roe B."/>
            <person name="Binnewies T.T."/>
            <person name="Ussery D.W."/>
            <person name="D'Haeze W."/>
            <person name="Herder J.D."/>
            <person name="Gevers D."/>
            <person name="Vereecke D."/>
            <person name="Holsters M."/>
            <person name="Oyaizu H."/>
        </authorList>
    </citation>
    <scope>NUCLEOTIDE SEQUENCE [LARGE SCALE GENOMIC DNA]</scope>
    <source>
        <strain evidence="3">ATCC 43989 / DSM 5975 / JCM 20966 / LMG 6465 / NBRC 14845 / NCIMB 13405 / ORS 571</strain>
    </source>
</reference>
<evidence type="ECO:0000313" key="2">
    <source>
        <dbReference type="EMBL" id="BAF87425.1"/>
    </source>
</evidence>
<dbReference type="Proteomes" id="UP000000270">
    <property type="component" value="Chromosome"/>
</dbReference>
<dbReference type="NCBIfam" id="TIGR00684">
    <property type="entry name" value="narJ"/>
    <property type="match status" value="1"/>
</dbReference>
<keyword evidence="1" id="KW-0534">Nitrate assimilation</keyword>
<dbReference type="Gene3D" id="1.10.3480.10">
    <property type="entry name" value="TorD-like"/>
    <property type="match status" value="1"/>
</dbReference>
<dbReference type="GO" id="GO:0042128">
    <property type="term" value="P:nitrate assimilation"/>
    <property type="evidence" value="ECO:0007669"/>
    <property type="project" value="UniProtKB-KW"/>
</dbReference>
<accession>A8HWU3</accession>
<dbReference type="SUPFAM" id="SSF89155">
    <property type="entry name" value="TorD-like"/>
    <property type="match status" value="1"/>
</dbReference>
<dbReference type="InterPro" id="IPR020945">
    <property type="entry name" value="DMSO/NO3_reduct_chaperone"/>
</dbReference>
<dbReference type="InterPro" id="IPR003765">
    <property type="entry name" value="NO3_reductase_chaperone_NarJ"/>
</dbReference>
<evidence type="ECO:0000256" key="1">
    <source>
        <dbReference type="ARBA" id="ARBA00023063"/>
    </source>
</evidence>
<organism evidence="2 3">
    <name type="scientific">Azorhizobium caulinodans (strain ATCC 43989 / DSM 5975 / JCM 20966 / LMG 6465 / NBRC 14845 / NCIMB 13405 / ORS 571)</name>
    <dbReference type="NCBI Taxonomy" id="438753"/>
    <lineage>
        <taxon>Bacteria</taxon>
        <taxon>Pseudomonadati</taxon>
        <taxon>Pseudomonadota</taxon>
        <taxon>Alphaproteobacteria</taxon>
        <taxon>Hyphomicrobiales</taxon>
        <taxon>Xanthobacteraceae</taxon>
        <taxon>Azorhizobium</taxon>
    </lineage>
</organism>
<dbReference type="PANTHER" id="PTHR43680">
    <property type="entry name" value="NITRATE REDUCTASE MOLYBDENUM COFACTOR ASSEMBLY CHAPERONE"/>
    <property type="match status" value="1"/>
</dbReference>
<protein>
    <submittedName>
        <fullName evidence="2">Nitrate reductase delta subunit protein</fullName>
    </submittedName>
</protein>
<dbReference type="PANTHER" id="PTHR43680:SF2">
    <property type="entry name" value="NITRATE REDUCTASE MOLYBDENUM COFACTOR ASSEMBLY CHAPERONE NARJ"/>
    <property type="match status" value="1"/>
</dbReference>
<dbReference type="InterPro" id="IPR036411">
    <property type="entry name" value="TorD-like_sf"/>
</dbReference>
<gene>
    <name evidence="2" type="ordered locus">AZC_1427</name>
</gene>
<evidence type="ECO:0000313" key="3">
    <source>
        <dbReference type="Proteomes" id="UP000000270"/>
    </source>
</evidence>